<dbReference type="InterPro" id="IPR036691">
    <property type="entry name" value="Endo/exonu/phosph_ase_sf"/>
</dbReference>
<feature type="coiled-coil region" evidence="1">
    <location>
        <begin position="92"/>
        <end position="130"/>
    </location>
</feature>
<comment type="caution">
    <text evidence="2">The sequence shown here is derived from an EMBL/GenBank/DDBJ whole genome shotgun (WGS) entry which is preliminary data.</text>
</comment>
<organism evidence="2 3">
    <name type="scientific">Symbiodinium necroappetens</name>
    <dbReference type="NCBI Taxonomy" id="1628268"/>
    <lineage>
        <taxon>Eukaryota</taxon>
        <taxon>Sar</taxon>
        <taxon>Alveolata</taxon>
        <taxon>Dinophyceae</taxon>
        <taxon>Suessiales</taxon>
        <taxon>Symbiodiniaceae</taxon>
        <taxon>Symbiodinium</taxon>
    </lineage>
</organism>
<feature type="non-terminal residue" evidence="2">
    <location>
        <position position="1110"/>
    </location>
</feature>
<keyword evidence="1" id="KW-0175">Coiled coil</keyword>
<evidence type="ECO:0000256" key="1">
    <source>
        <dbReference type="SAM" id="Coils"/>
    </source>
</evidence>
<dbReference type="EMBL" id="CAJNJA010030785">
    <property type="protein sequence ID" value="CAE7648448.1"/>
    <property type="molecule type" value="Genomic_DNA"/>
</dbReference>
<accession>A0A812VRI9</accession>
<sequence length="1110" mass="122589">LDTKAWPAEVLEALKVQWGSFDSKLQETLNVHGMLCKPTPQPEPDLKEVCKQHLSSLPESIQRLLQEPKQEITCGQAVSELNRRFKAETSSLRELVQQSVSLQARIDRAKQTYEELQKQLQAKLSESDNKVGCNLTQKTSNVSEPSWRLRQPWLALVGLRLATSTILEGVDQVMEQRFQAGSLDRHREAVTEDARCGKAFYSDQANPGDAYKAHPSEGSMQPDGVDWGTLRDLIQKAGDCQSVPAPLASSLLAAAEKIETIFPEATLGYQVGWEIMIALEGETAGWRRAEILVKQVLQCPSVASNKPVSDHVPQHSFDLPPEVNTLPYPYAQSAKRDAEILSEDWPNPQCGQCSGNALKVGPELRMLRHNEAAASAPTRADRPDLKVGFANATSLNQAALDWLGSCGCAAVGVQETHLDDEQLHARFLHEGAGFEAIGLRAGGLDYTLIVLYLKDTEGPTGPRNAEILANLVWYVRSLSEPWVVGGDFNCSPEDLLEHSMVQVMRGRLVATGEITCMQGVGAELDYVIVSRALEAYVSLEVEWCVPWRPHGALLLTIKQAGLVDPQWRLQQFPKLTGDASSKAWPTVEVSSAELMNHIGDDPVSVSLAKWAKAMESCRGSELGRGQRVRAIWGRLSDTREMKQSQNTAAGWWGRMRKGITRLQAGLRGDLWQSTRGNAQDADAFLTTGDWSSEAKHFCAQVCDAFHAKQAQGLQQLAIQAQVREAEAQRTQSSNSLRDFRSWLKAGSIKGMWPLFRALSKAECVHSRPFVDQPVAERAKLRRNQWLEIWGEVEVCQCLTETLDYKARSCQLQPITGSQISSVIHKVADKAGGLDGLTYAAMRSLPSQAHDSLAAVLNQAETLVQAPLHWTQNQVCMIPKKEHIERPITLTSVTYRIWRFTRRGEVQRWMEATKLNTQRDRATPGNTCLQVLEQRLLDANFPPIVAALTLQTYKGARHIVSEDIMSESITPQRGILAGCPFATVTARVFLKPILQQASSSPGLKGLDTWVDDIGTDYESSSPILVAQQALSGFRQLATLLEQSGLKLSGEKTGFLASTKEARKALEQITTDGDPKIFQSMRDLGVDCGLGRFRKYQLFLDVGPPSTGYAAP</sequence>
<dbReference type="AlphaFoldDB" id="A0A812VRI9"/>
<proteinExistence type="predicted"/>
<dbReference type="OrthoDB" id="426406at2759"/>
<evidence type="ECO:0000313" key="2">
    <source>
        <dbReference type="EMBL" id="CAE7648448.1"/>
    </source>
</evidence>
<protein>
    <recommendedName>
        <fullName evidence="4">Reverse transcriptase domain-containing protein</fullName>
    </recommendedName>
</protein>
<gene>
    <name evidence="2" type="ORF">SNEC2469_LOCUS18326</name>
</gene>
<feature type="non-terminal residue" evidence="2">
    <location>
        <position position="1"/>
    </location>
</feature>
<evidence type="ECO:0000313" key="3">
    <source>
        <dbReference type="Proteomes" id="UP000601435"/>
    </source>
</evidence>
<reference evidence="2" key="1">
    <citation type="submission" date="2021-02" db="EMBL/GenBank/DDBJ databases">
        <authorList>
            <person name="Dougan E. K."/>
            <person name="Rhodes N."/>
            <person name="Thang M."/>
            <person name="Chan C."/>
        </authorList>
    </citation>
    <scope>NUCLEOTIDE SEQUENCE</scope>
</reference>
<dbReference type="SUPFAM" id="SSF56219">
    <property type="entry name" value="DNase I-like"/>
    <property type="match status" value="1"/>
</dbReference>
<dbReference type="Gene3D" id="3.60.10.10">
    <property type="entry name" value="Endonuclease/exonuclease/phosphatase"/>
    <property type="match status" value="1"/>
</dbReference>
<name>A0A812VRI9_9DINO</name>
<dbReference type="Proteomes" id="UP000601435">
    <property type="component" value="Unassembled WGS sequence"/>
</dbReference>
<evidence type="ECO:0008006" key="4">
    <source>
        <dbReference type="Google" id="ProtNLM"/>
    </source>
</evidence>
<keyword evidence="3" id="KW-1185">Reference proteome</keyword>